<dbReference type="SMART" id="SM00450">
    <property type="entry name" value="RHOD"/>
    <property type="match status" value="1"/>
</dbReference>
<dbReference type="InterPro" id="IPR036188">
    <property type="entry name" value="FAD/NAD-bd_sf"/>
</dbReference>
<gene>
    <name evidence="8" type="ORF">DORFOR_00176</name>
</gene>
<dbReference type="InterPro" id="IPR050260">
    <property type="entry name" value="FAD-bd_OxRdtase"/>
</dbReference>
<dbReference type="SUPFAM" id="SSF55424">
    <property type="entry name" value="FAD/NAD-linked reductases, dimerisation (C-terminal) domain"/>
    <property type="match status" value="1"/>
</dbReference>
<evidence type="ECO:0000256" key="1">
    <source>
        <dbReference type="ARBA" id="ARBA00001974"/>
    </source>
</evidence>
<keyword evidence="5" id="KW-0560">Oxidoreductase</keyword>
<evidence type="ECO:0000256" key="4">
    <source>
        <dbReference type="ARBA" id="ARBA00022827"/>
    </source>
</evidence>
<dbReference type="InterPro" id="IPR023753">
    <property type="entry name" value="FAD/NAD-binding_dom"/>
</dbReference>
<dbReference type="Proteomes" id="UP000005359">
    <property type="component" value="Unassembled WGS sequence"/>
</dbReference>
<comment type="cofactor">
    <cofactor evidence="1">
        <name>FAD</name>
        <dbReference type="ChEBI" id="CHEBI:57692"/>
    </cofactor>
</comment>
<dbReference type="EMBL" id="AAXA02000005">
    <property type="protein sequence ID" value="EDR48434.1"/>
    <property type="molecule type" value="Genomic_DNA"/>
</dbReference>
<sequence>MALQLTQERWKNKMKVIIVGGVAGGATAAARIRRLNEHAEITVFERSGYISYANCGLPYYIGDVITDPEELTLQTPESFFKRFRINMKIHHEVISIHPERKTVSVKNLENGEIFEEKYDKLILSPGAKPTQPRLPGVGIDKLFTLRTVEDTFRIKEYINKNHPKSAVLAGGGFIGLELAENLRELGMDVTIVQRPKQLMNPFDPDMASMIHNEMRKHGIKLVLGYTVEGFKEKDNGVEVLLKDNPSLQADMVVLAIGVTPDTVLAKEAGLELGIKESIIVNDRMETSVPDIYAAGDAVQVKHYVTGNDALISLAGPANKQGRIIADNICGGDSRYLGSQGSSVIKVFDMTAATTGINETNAKKSGLEVDTVILSPMSHAGYYPGGKVMTMKVVFEKETYRLLGAQIIGYEGVDKRIDVLATAIHAGLKATQLKDLDLAYAPPYSSAKDPVNMAGFMIDNIAKGTLKQWHLEDMDKISRDKSVVLLDVRTVGEFNRGHMDGFKNIPVDELRKRINEIEKGKPVYLICQSGLRSYIASRILEGNGYETYNFSGGFRFYDAVVNDHALIEKAYACGMDY</sequence>
<proteinExistence type="inferred from homology"/>
<dbReference type="PRINTS" id="PR00411">
    <property type="entry name" value="PNDRDTASEI"/>
</dbReference>
<accession>B0G1V5</accession>
<reference evidence="8 9" key="1">
    <citation type="submission" date="2007-10" db="EMBL/GenBank/DDBJ databases">
        <title>Draft genome sequence of Dorea formicigenerans(ATCC 27755).</title>
        <authorList>
            <person name="Sudarsanam P."/>
            <person name="Ley R."/>
            <person name="Guruge J."/>
            <person name="Turnbaugh P.J."/>
            <person name="Mahowald M."/>
            <person name="Liep D."/>
            <person name="Gordon J."/>
        </authorList>
    </citation>
    <scope>NUCLEOTIDE SEQUENCE [LARGE SCALE GENOMIC DNA]</scope>
    <source>
        <strain evidence="8 9">ATCC 27755</strain>
    </source>
</reference>
<dbReference type="InterPro" id="IPR004099">
    <property type="entry name" value="Pyr_nucl-diS_OxRdtase_dimer"/>
</dbReference>
<dbReference type="InterPro" id="IPR001763">
    <property type="entry name" value="Rhodanese-like_dom"/>
</dbReference>
<dbReference type="InterPro" id="IPR036873">
    <property type="entry name" value="Rhodanese-like_dom_sf"/>
</dbReference>
<dbReference type="PANTHER" id="PTHR43429:SF1">
    <property type="entry name" value="NAD(P)H SULFUR OXIDOREDUCTASE (COA-DEPENDENT)"/>
    <property type="match status" value="1"/>
</dbReference>
<dbReference type="Pfam" id="PF02852">
    <property type="entry name" value="Pyr_redox_dim"/>
    <property type="match status" value="1"/>
</dbReference>
<dbReference type="STRING" id="411461.DORFOR_00176"/>
<keyword evidence="3" id="KW-0285">Flavoprotein</keyword>
<dbReference type="PANTHER" id="PTHR43429">
    <property type="entry name" value="PYRIDINE NUCLEOTIDE-DISULFIDE OXIDOREDUCTASE DOMAIN-CONTAINING"/>
    <property type="match status" value="1"/>
</dbReference>
<dbReference type="Pfam" id="PF07992">
    <property type="entry name" value="Pyr_redox_2"/>
    <property type="match status" value="1"/>
</dbReference>
<evidence type="ECO:0000313" key="8">
    <source>
        <dbReference type="EMBL" id="EDR48434.1"/>
    </source>
</evidence>
<dbReference type="Gene3D" id="3.50.50.60">
    <property type="entry name" value="FAD/NAD(P)-binding domain"/>
    <property type="match status" value="2"/>
</dbReference>
<reference evidence="8 9" key="2">
    <citation type="submission" date="2007-10" db="EMBL/GenBank/DDBJ databases">
        <authorList>
            <person name="Fulton L."/>
            <person name="Clifton S."/>
            <person name="Fulton B."/>
            <person name="Xu J."/>
            <person name="Minx P."/>
            <person name="Pepin K.H."/>
            <person name="Johnson M."/>
            <person name="Thiruvilangam P."/>
            <person name="Bhonagiri V."/>
            <person name="Nash W.E."/>
            <person name="Wang C."/>
            <person name="Mardis E.R."/>
            <person name="Wilson R.K."/>
        </authorList>
    </citation>
    <scope>NUCLEOTIDE SEQUENCE [LARGE SCALE GENOMIC DNA]</scope>
    <source>
        <strain evidence="8 9">ATCC 27755</strain>
    </source>
</reference>
<feature type="domain" description="Rhodanese" evidence="7">
    <location>
        <begin position="478"/>
        <end position="561"/>
    </location>
</feature>
<comment type="caution">
    <text evidence="8">The sequence shown here is derived from an EMBL/GenBank/DDBJ whole genome shotgun (WGS) entry which is preliminary data.</text>
</comment>
<dbReference type="eggNOG" id="COG0446">
    <property type="taxonomic scope" value="Bacteria"/>
</dbReference>
<organism evidence="8 9">
    <name type="scientific">Dorea formicigenerans ATCC 27755</name>
    <dbReference type="NCBI Taxonomy" id="411461"/>
    <lineage>
        <taxon>Bacteria</taxon>
        <taxon>Bacillati</taxon>
        <taxon>Bacillota</taxon>
        <taxon>Clostridia</taxon>
        <taxon>Lachnospirales</taxon>
        <taxon>Lachnospiraceae</taxon>
        <taxon>Dorea</taxon>
    </lineage>
</organism>
<keyword evidence="4" id="KW-0274">FAD</keyword>
<dbReference type="GO" id="GO:0016491">
    <property type="term" value="F:oxidoreductase activity"/>
    <property type="evidence" value="ECO:0007669"/>
    <property type="project" value="UniProtKB-KW"/>
</dbReference>
<dbReference type="SUPFAM" id="SSF51905">
    <property type="entry name" value="FAD/NAD(P)-binding domain"/>
    <property type="match status" value="1"/>
</dbReference>
<dbReference type="Gene3D" id="3.40.250.10">
    <property type="entry name" value="Rhodanese-like domain"/>
    <property type="match status" value="1"/>
</dbReference>
<name>B0G1V5_9FIRM</name>
<dbReference type="SUPFAM" id="SSF52821">
    <property type="entry name" value="Rhodanese/Cell cycle control phosphatase"/>
    <property type="match status" value="1"/>
</dbReference>
<evidence type="ECO:0000256" key="3">
    <source>
        <dbReference type="ARBA" id="ARBA00022630"/>
    </source>
</evidence>
<dbReference type="AlphaFoldDB" id="B0G1V5"/>
<evidence type="ECO:0000259" key="7">
    <source>
        <dbReference type="PROSITE" id="PS50206"/>
    </source>
</evidence>
<dbReference type="InterPro" id="IPR016156">
    <property type="entry name" value="FAD/NAD-linked_Rdtase_dimer_sf"/>
</dbReference>
<evidence type="ECO:0000256" key="5">
    <source>
        <dbReference type="ARBA" id="ARBA00023002"/>
    </source>
</evidence>
<evidence type="ECO:0000256" key="2">
    <source>
        <dbReference type="ARBA" id="ARBA00009130"/>
    </source>
</evidence>
<dbReference type="Pfam" id="PF00581">
    <property type="entry name" value="Rhodanese"/>
    <property type="match status" value="1"/>
</dbReference>
<dbReference type="PaxDb" id="411461-DORFOR_00176"/>
<evidence type="ECO:0000256" key="6">
    <source>
        <dbReference type="ARBA" id="ARBA00023284"/>
    </source>
</evidence>
<evidence type="ECO:0000313" key="9">
    <source>
        <dbReference type="Proteomes" id="UP000005359"/>
    </source>
</evidence>
<dbReference type="PRINTS" id="PR00368">
    <property type="entry name" value="FADPNR"/>
</dbReference>
<dbReference type="eggNOG" id="COG0607">
    <property type="taxonomic scope" value="Bacteria"/>
</dbReference>
<keyword evidence="6" id="KW-0676">Redox-active center</keyword>
<dbReference type="PROSITE" id="PS50206">
    <property type="entry name" value="RHODANESE_3"/>
    <property type="match status" value="1"/>
</dbReference>
<comment type="similarity">
    <text evidence="2">Belongs to the class-III pyridine nucleotide-disulfide oxidoreductase family.</text>
</comment>
<protein>
    <submittedName>
        <fullName evidence="8">Pyridine nucleotide-disulfide oxidoreductase</fullName>
    </submittedName>
</protein>